<organism evidence="1 2">
    <name type="scientific">Ignelater luminosus</name>
    <name type="common">Cucubano</name>
    <name type="synonym">Pyrophorus luminosus</name>
    <dbReference type="NCBI Taxonomy" id="2038154"/>
    <lineage>
        <taxon>Eukaryota</taxon>
        <taxon>Metazoa</taxon>
        <taxon>Ecdysozoa</taxon>
        <taxon>Arthropoda</taxon>
        <taxon>Hexapoda</taxon>
        <taxon>Insecta</taxon>
        <taxon>Pterygota</taxon>
        <taxon>Neoptera</taxon>
        <taxon>Endopterygota</taxon>
        <taxon>Coleoptera</taxon>
        <taxon>Polyphaga</taxon>
        <taxon>Elateriformia</taxon>
        <taxon>Elateroidea</taxon>
        <taxon>Elateridae</taxon>
        <taxon>Agrypninae</taxon>
        <taxon>Pyrophorini</taxon>
        <taxon>Ignelater</taxon>
    </lineage>
</organism>
<gene>
    <name evidence="1" type="ORF">ILUMI_14269</name>
</gene>
<sequence length="107" mass="11993">MAMLSYNIGLIEEKKQDPIRYQLGLALKHRIEENRTRISPIVGTIILCGRQCIPLRGHRGSGPIDSDIDPIENDGNFQAMLRSKLKSGDESLKLHLKSMSKTATYLS</sequence>
<dbReference type="EMBL" id="VTPC01019924">
    <property type="protein sequence ID" value="KAF2891904.1"/>
    <property type="molecule type" value="Genomic_DNA"/>
</dbReference>
<dbReference type="Proteomes" id="UP000801492">
    <property type="component" value="Unassembled WGS sequence"/>
</dbReference>
<accession>A0A8K0CST3</accession>
<feature type="non-terminal residue" evidence="1">
    <location>
        <position position="107"/>
    </location>
</feature>
<comment type="caution">
    <text evidence="1">The sequence shown here is derived from an EMBL/GenBank/DDBJ whole genome shotgun (WGS) entry which is preliminary data.</text>
</comment>
<protein>
    <submittedName>
        <fullName evidence="1">Uncharacterized protein</fullName>
    </submittedName>
</protein>
<dbReference type="OrthoDB" id="6775123at2759"/>
<dbReference type="AlphaFoldDB" id="A0A8K0CST3"/>
<evidence type="ECO:0000313" key="1">
    <source>
        <dbReference type="EMBL" id="KAF2891904.1"/>
    </source>
</evidence>
<keyword evidence="2" id="KW-1185">Reference proteome</keyword>
<evidence type="ECO:0000313" key="2">
    <source>
        <dbReference type="Proteomes" id="UP000801492"/>
    </source>
</evidence>
<name>A0A8K0CST3_IGNLU</name>
<reference evidence="1" key="1">
    <citation type="submission" date="2019-08" db="EMBL/GenBank/DDBJ databases">
        <title>The genome of the North American firefly Photinus pyralis.</title>
        <authorList>
            <consortium name="Photinus pyralis genome working group"/>
            <person name="Fallon T.R."/>
            <person name="Sander Lower S.E."/>
            <person name="Weng J.-K."/>
        </authorList>
    </citation>
    <scope>NUCLEOTIDE SEQUENCE</scope>
    <source>
        <strain evidence="1">TRF0915ILg1</strain>
        <tissue evidence="1">Whole body</tissue>
    </source>
</reference>
<proteinExistence type="predicted"/>